<organism evidence="4 5">
    <name type="scientific">Nonomuraea purpurea</name>
    <dbReference type="NCBI Taxonomy" id="1849276"/>
    <lineage>
        <taxon>Bacteria</taxon>
        <taxon>Bacillati</taxon>
        <taxon>Actinomycetota</taxon>
        <taxon>Actinomycetes</taxon>
        <taxon>Streptosporangiales</taxon>
        <taxon>Streptosporangiaceae</taxon>
        <taxon>Nonomuraea</taxon>
    </lineage>
</organism>
<dbReference type="InterPro" id="IPR017946">
    <property type="entry name" value="PLC-like_Pdiesterase_TIM-brl"/>
</dbReference>
<evidence type="ECO:0000256" key="2">
    <source>
        <dbReference type="ARBA" id="ARBA00022803"/>
    </source>
</evidence>
<dbReference type="Gene3D" id="3.20.20.190">
    <property type="entry name" value="Phosphatidylinositol (PI) phosphodiesterase"/>
    <property type="match status" value="1"/>
</dbReference>
<dbReference type="PANTHER" id="PTHR16263:SF4">
    <property type="entry name" value="TETRATRICOPEPTIDE REPEAT PROTEIN 38"/>
    <property type="match status" value="1"/>
</dbReference>
<dbReference type="SUPFAM" id="SSF51695">
    <property type="entry name" value="PLC-like phosphodiesterases"/>
    <property type="match status" value="1"/>
</dbReference>
<sequence>HPGPRNVKHPVPQHGPRKRHELPHSGTGIPVPFRTGSRSIVSTLAATIVGGRFSVVLTQTAPATAERRGQAPLAIGHRGASAHRPEHTLMSYEAAIAMGNVLAAYLGLLTTEVEDACRAVVAFGRGDHTGVVDLLYPIRHRVNEFGGSHAQRDAVQRTLLESALRAGAWDVARVLVSERISVRPRSPYNWLKQAALADMLGNRAASAAARERADGLARAVL</sequence>
<reference evidence="5" key="1">
    <citation type="journal article" date="2019" name="Int. J. Syst. Evol. Microbiol.">
        <title>The Global Catalogue of Microorganisms (GCM) 10K type strain sequencing project: providing services to taxonomists for standard genome sequencing and annotation.</title>
        <authorList>
            <consortium name="The Broad Institute Genomics Platform"/>
            <consortium name="The Broad Institute Genome Sequencing Center for Infectious Disease"/>
            <person name="Wu L."/>
            <person name="Ma J."/>
        </authorList>
    </citation>
    <scope>NUCLEOTIDE SEQUENCE [LARGE SCALE GENOMIC DNA]</scope>
    <source>
        <strain evidence="5">TBRC 1276</strain>
    </source>
</reference>
<protein>
    <submittedName>
        <fullName evidence="4">Uncharacterized protein</fullName>
    </submittedName>
</protein>
<accession>A0ABV8G282</accession>
<dbReference type="Proteomes" id="UP001595851">
    <property type="component" value="Unassembled WGS sequence"/>
</dbReference>
<dbReference type="EMBL" id="JBHSBI010000003">
    <property type="protein sequence ID" value="MFC4007330.1"/>
    <property type="molecule type" value="Genomic_DNA"/>
</dbReference>
<evidence type="ECO:0000256" key="1">
    <source>
        <dbReference type="ARBA" id="ARBA00022737"/>
    </source>
</evidence>
<evidence type="ECO:0000313" key="4">
    <source>
        <dbReference type="EMBL" id="MFC4007330.1"/>
    </source>
</evidence>
<evidence type="ECO:0000313" key="5">
    <source>
        <dbReference type="Proteomes" id="UP001595851"/>
    </source>
</evidence>
<keyword evidence="2" id="KW-0802">TPR repeat</keyword>
<evidence type="ECO:0000256" key="3">
    <source>
        <dbReference type="SAM" id="MobiDB-lite"/>
    </source>
</evidence>
<name>A0ABV8G282_9ACTN</name>
<keyword evidence="5" id="KW-1185">Reference proteome</keyword>
<dbReference type="InterPro" id="IPR033891">
    <property type="entry name" value="TTC38"/>
</dbReference>
<keyword evidence="1" id="KW-0677">Repeat</keyword>
<proteinExistence type="predicted"/>
<dbReference type="PANTHER" id="PTHR16263">
    <property type="entry name" value="TETRATRICOPEPTIDE REPEAT PROTEIN 38"/>
    <property type="match status" value="1"/>
</dbReference>
<gene>
    <name evidence="4" type="ORF">ACFOY2_08860</name>
</gene>
<comment type="caution">
    <text evidence="4">The sequence shown here is derived from an EMBL/GenBank/DDBJ whole genome shotgun (WGS) entry which is preliminary data.</text>
</comment>
<feature type="non-terminal residue" evidence="4">
    <location>
        <position position="1"/>
    </location>
</feature>
<feature type="region of interest" description="Disordered" evidence="3">
    <location>
        <begin position="1"/>
        <end position="33"/>
    </location>
</feature>